<dbReference type="RefSeq" id="WP_042748544.1">
    <property type="nucleotide sequence ID" value="NZ_AZSI01000084.1"/>
</dbReference>
<dbReference type="Pfam" id="PF01418">
    <property type="entry name" value="HTH_6"/>
    <property type="match status" value="1"/>
</dbReference>
<organism evidence="6 7">
    <name type="scientific">Lactococcus cremoris subsp. cremoris GE214</name>
    <dbReference type="NCBI Taxonomy" id="1415168"/>
    <lineage>
        <taxon>Bacteria</taxon>
        <taxon>Bacillati</taxon>
        <taxon>Bacillota</taxon>
        <taxon>Bacilli</taxon>
        <taxon>Lactobacillales</taxon>
        <taxon>Streptococcaceae</taxon>
        <taxon>Lactococcus</taxon>
        <taxon>Lactococcus cremoris subsp. cremoris</taxon>
    </lineage>
</organism>
<evidence type="ECO:0000256" key="3">
    <source>
        <dbReference type="ARBA" id="ARBA00023163"/>
    </source>
</evidence>
<dbReference type="GO" id="GO:0097367">
    <property type="term" value="F:carbohydrate derivative binding"/>
    <property type="evidence" value="ECO:0007669"/>
    <property type="project" value="InterPro"/>
</dbReference>
<gene>
    <name evidence="6" type="ORF">U725_01828</name>
</gene>
<dbReference type="GO" id="GO:0003700">
    <property type="term" value="F:DNA-binding transcription factor activity"/>
    <property type="evidence" value="ECO:0007669"/>
    <property type="project" value="InterPro"/>
</dbReference>
<dbReference type="Proteomes" id="UP000028401">
    <property type="component" value="Unassembled WGS sequence"/>
</dbReference>
<dbReference type="InterPro" id="IPR035472">
    <property type="entry name" value="RpiR-like_SIS"/>
</dbReference>
<dbReference type="AlphaFoldDB" id="A0A084A9L0"/>
<dbReference type="PROSITE" id="PS51464">
    <property type="entry name" value="SIS"/>
    <property type="match status" value="1"/>
</dbReference>
<keyword evidence="3" id="KW-0804">Transcription</keyword>
<feature type="domain" description="SIS" evidence="5">
    <location>
        <begin position="123"/>
        <end position="263"/>
    </location>
</feature>
<evidence type="ECO:0000313" key="7">
    <source>
        <dbReference type="Proteomes" id="UP000028401"/>
    </source>
</evidence>
<evidence type="ECO:0000259" key="4">
    <source>
        <dbReference type="PROSITE" id="PS51071"/>
    </source>
</evidence>
<dbReference type="InterPro" id="IPR036388">
    <property type="entry name" value="WH-like_DNA-bd_sf"/>
</dbReference>
<dbReference type="Gene3D" id="3.40.50.10490">
    <property type="entry name" value="Glucose-6-phosphate isomerase like protein, domain 1"/>
    <property type="match status" value="1"/>
</dbReference>
<dbReference type="PATRIC" id="fig|1415168.3.peg.1897"/>
<feature type="domain" description="HTH rpiR-type" evidence="4">
    <location>
        <begin position="3"/>
        <end position="79"/>
    </location>
</feature>
<dbReference type="InterPro" id="IPR046348">
    <property type="entry name" value="SIS_dom_sf"/>
</dbReference>
<reference evidence="6 7" key="1">
    <citation type="submission" date="2014-06" db="EMBL/GenBank/DDBJ databases">
        <title>Draft genome sequence of the putrescine producing strain Lactococcus lactis subsp cremoris GE214.</title>
        <authorList>
            <person name="Ladero V."/>
            <person name="Linares D.M."/>
            <person name="del Rio B."/>
            <person name="Mayo B."/>
            <person name="Martin M.C."/>
            <person name="Fernandez M."/>
            <person name="Alvarez M.A."/>
        </authorList>
    </citation>
    <scope>NUCLEOTIDE SEQUENCE [LARGE SCALE GENOMIC DNA]</scope>
    <source>
        <strain evidence="6 7">GE214</strain>
    </source>
</reference>
<keyword evidence="2" id="KW-0238">DNA-binding</keyword>
<dbReference type="InterPro" id="IPR000281">
    <property type="entry name" value="HTH_RpiR"/>
</dbReference>
<proteinExistence type="predicted"/>
<keyword evidence="1" id="KW-0805">Transcription regulation</keyword>
<evidence type="ECO:0000259" key="5">
    <source>
        <dbReference type="PROSITE" id="PS51464"/>
    </source>
</evidence>
<dbReference type="InterPro" id="IPR047640">
    <property type="entry name" value="RpiR-like"/>
</dbReference>
<sequence length="282" mass="31358">MSRTLISRIRSYYDNLSKSDQAISDYLIANIDSAAMLSIQEFAQKTQVSTATISRFSKKIGFNSFQELKLAIHATDSTRDDEFFSELSPTDDYKEILTKNFNGNISSLNSTLNLISNRQLDQTMEILLKANTCGFFGLGGSNAVALIAFHKFLRMPLHCVYHQDFHFQQMQAAKLTSEDCAFVISHTGKNKDTMHLVEILKSRGVPIIALTSFASSPLAKAADVALISISEEISFRPEAVASTVSQISLLDALFMMYGMKMKYVSEGTLSEIRKVISDSRIS</sequence>
<protein>
    <submittedName>
        <fullName evidence="6">Transcriptional regulator</fullName>
    </submittedName>
</protein>
<dbReference type="CDD" id="cd05013">
    <property type="entry name" value="SIS_RpiR"/>
    <property type="match status" value="1"/>
</dbReference>
<dbReference type="InterPro" id="IPR001347">
    <property type="entry name" value="SIS_dom"/>
</dbReference>
<dbReference type="SUPFAM" id="SSF53697">
    <property type="entry name" value="SIS domain"/>
    <property type="match status" value="1"/>
</dbReference>
<dbReference type="InterPro" id="IPR009057">
    <property type="entry name" value="Homeodomain-like_sf"/>
</dbReference>
<evidence type="ECO:0000256" key="1">
    <source>
        <dbReference type="ARBA" id="ARBA00023015"/>
    </source>
</evidence>
<dbReference type="GO" id="GO:1901135">
    <property type="term" value="P:carbohydrate derivative metabolic process"/>
    <property type="evidence" value="ECO:0007669"/>
    <property type="project" value="InterPro"/>
</dbReference>
<dbReference type="PROSITE" id="PS51071">
    <property type="entry name" value="HTH_RPIR"/>
    <property type="match status" value="1"/>
</dbReference>
<dbReference type="Pfam" id="PF01380">
    <property type="entry name" value="SIS"/>
    <property type="match status" value="1"/>
</dbReference>
<dbReference type="SUPFAM" id="SSF46689">
    <property type="entry name" value="Homeodomain-like"/>
    <property type="match status" value="1"/>
</dbReference>
<evidence type="ECO:0000313" key="6">
    <source>
        <dbReference type="EMBL" id="KEY61989.1"/>
    </source>
</evidence>
<dbReference type="PANTHER" id="PTHR30514">
    <property type="entry name" value="GLUCOKINASE"/>
    <property type="match status" value="1"/>
</dbReference>
<dbReference type="EMBL" id="AZSI01000084">
    <property type="protein sequence ID" value="KEY61989.1"/>
    <property type="molecule type" value="Genomic_DNA"/>
</dbReference>
<comment type="caution">
    <text evidence="6">The sequence shown here is derived from an EMBL/GenBank/DDBJ whole genome shotgun (WGS) entry which is preliminary data.</text>
</comment>
<name>A0A084A9L0_LACLC</name>
<dbReference type="Gene3D" id="1.10.10.10">
    <property type="entry name" value="Winged helix-like DNA-binding domain superfamily/Winged helix DNA-binding domain"/>
    <property type="match status" value="1"/>
</dbReference>
<dbReference type="GO" id="GO:0003677">
    <property type="term" value="F:DNA binding"/>
    <property type="evidence" value="ECO:0007669"/>
    <property type="project" value="UniProtKB-KW"/>
</dbReference>
<dbReference type="PANTHER" id="PTHR30514:SF1">
    <property type="entry name" value="HTH-TYPE TRANSCRIPTIONAL REGULATOR HEXR-RELATED"/>
    <property type="match status" value="1"/>
</dbReference>
<accession>A0A084A9L0</accession>
<evidence type="ECO:0000256" key="2">
    <source>
        <dbReference type="ARBA" id="ARBA00023125"/>
    </source>
</evidence>